<dbReference type="InterPro" id="IPR057975">
    <property type="entry name" value="TPR_ANAPC2"/>
</dbReference>
<dbReference type="AlphaFoldDB" id="A0AAN6YX10"/>
<dbReference type="GO" id="GO:0070979">
    <property type="term" value="P:protein K11-linked ubiquitination"/>
    <property type="evidence" value="ECO:0007669"/>
    <property type="project" value="TreeGrafter"/>
</dbReference>
<dbReference type="InterPro" id="IPR016158">
    <property type="entry name" value="Cullin_homology"/>
</dbReference>
<dbReference type="PANTHER" id="PTHR45957:SF1">
    <property type="entry name" value="ANAPHASE-PROMOTING COMPLEX SUBUNIT 2"/>
    <property type="match status" value="1"/>
</dbReference>
<dbReference type="PROSITE" id="PS50069">
    <property type="entry name" value="CULLIN_2"/>
    <property type="match status" value="1"/>
</dbReference>
<feature type="compositionally biased region" description="Basic residues" evidence="7">
    <location>
        <begin position="66"/>
        <end position="76"/>
    </location>
</feature>
<keyword evidence="2" id="KW-0132">Cell division</keyword>
<evidence type="ECO:0000256" key="7">
    <source>
        <dbReference type="SAM" id="MobiDB-lite"/>
    </source>
</evidence>
<dbReference type="GeneID" id="89934849"/>
<accession>A0AAN6YX10</accession>
<feature type="domain" description="Cullin family profile" evidence="8">
    <location>
        <begin position="694"/>
        <end position="912"/>
    </location>
</feature>
<keyword evidence="3" id="KW-0498">Mitosis</keyword>
<dbReference type="InterPro" id="IPR036390">
    <property type="entry name" value="WH_DNA-bd_sf"/>
</dbReference>
<dbReference type="Proteomes" id="UP001302812">
    <property type="component" value="Unassembled WGS sequence"/>
</dbReference>
<dbReference type="RefSeq" id="XP_064674770.1">
    <property type="nucleotide sequence ID" value="XM_064810724.1"/>
</dbReference>
<reference evidence="9" key="1">
    <citation type="journal article" date="2023" name="Mol. Phylogenet. Evol.">
        <title>Genome-scale phylogeny and comparative genomics of the fungal order Sordariales.</title>
        <authorList>
            <person name="Hensen N."/>
            <person name="Bonometti L."/>
            <person name="Westerberg I."/>
            <person name="Brannstrom I.O."/>
            <person name="Guillou S."/>
            <person name="Cros-Aarteil S."/>
            <person name="Calhoun S."/>
            <person name="Haridas S."/>
            <person name="Kuo A."/>
            <person name="Mondo S."/>
            <person name="Pangilinan J."/>
            <person name="Riley R."/>
            <person name="LaButti K."/>
            <person name="Andreopoulos B."/>
            <person name="Lipzen A."/>
            <person name="Chen C."/>
            <person name="Yan M."/>
            <person name="Daum C."/>
            <person name="Ng V."/>
            <person name="Clum A."/>
            <person name="Steindorff A."/>
            <person name="Ohm R.A."/>
            <person name="Martin F."/>
            <person name="Silar P."/>
            <person name="Natvig D.O."/>
            <person name="Lalanne C."/>
            <person name="Gautier V."/>
            <person name="Ament-Velasquez S.L."/>
            <person name="Kruys A."/>
            <person name="Hutchinson M.I."/>
            <person name="Powell A.J."/>
            <person name="Barry K."/>
            <person name="Miller A.N."/>
            <person name="Grigoriev I.V."/>
            <person name="Debuchy R."/>
            <person name="Gladieux P."/>
            <person name="Hiltunen Thoren M."/>
            <person name="Johannesson H."/>
        </authorList>
    </citation>
    <scope>NUCLEOTIDE SEQUENCE</scope>
    <source>
        <strain evidence="9">CBS 508.74</strain>
    </source>
</reference>
<dbReference type="Pfam" id="PF25773">
    <property type="entry name" value="TPR_ANAPC2"/>
    <property type="match status" value="1"/>
</dbReference>
<dbReference type="SUPFAM" id="SSF75632">
    <property type="entry name" value="Cullin homology domain"/>
    <property type="match status" value="1"/>
</dbReference>
<evidence type="ECO:0000313" key="10">
    <source>
        <dbReference type="Proteomes" id="UP001302812"/>
    </source>
</evidence>
<dbReference type="PANTHER" id="PTHR45957">
    <property type="entry name" value="ANAPHASE-PROMOTING COMPLEX SUBUNIT 2"/>
    <property type="match status" value="1"/>
</dbReference>
<dbReference type="GO" id="GO:0031625">
    <property type="term" value="F:ubiquitin protein ligase binding"/>
    <property type="evidence" value="ECO:0007669"/>
    <property type="project" value="InterPro"/>
</dbReference>
<proteinExistence type="inferred from homology"/>
<sequence>MSAVVGPRWRRTHRRRVFQSVFQTDIDISQITSLQVTTANSSTGANQSFGGHTGSLFDDPLLSSKQQRRHTRHGRGHTLPPMGERPDVYHPTTTSSSRHSTPEQSLQMAAQPPLPSLPTTAANDQEAYDRAWHVVTAHIALPSSATADDSFGNLAAESQQGSRRLEPSSEFLDAFALVINASTLLPGVTQTRDIVAWHLRQVRSHFAQHVVPLLAGCVDDAVGGDDSSWQTGRRGNSYEKHMVTVMSSIRTLEAALRLYIYGLDELLSGFSRLSDGSPQAVKDAELLNTRFRRDIHALVSNSASEGLMRSVKAVLVCLAGTVLGIPSLREPSVGKAQTARPAPPGHDDLRVVAARERLLELVQQLHNVGLAGERFHVLFAEVMDAMMSEFVTGAYAGVWSVPDTRSFSAAMDTISGTTPLSASSPCIRSLNDWVENHFAQLSFQVLACISPDPHGALPVSLGDLKTFQSIALGRLAALRIDELFDIALAWPASRPALEDLRASVTTAARRRHLTDSFSRTLQRRLLHPGCSTLEILQTYISIIRTLHALDHSKVLLSHVEPSLQLYLCQREDAVRVVVSGLLASHEEVRNARKVKEAWRLQNEKARRDGEGDKLDSAQGDLNHSASRETGAVPPRITKLVELAMLLNDPSQTRHNTAALTADEDLDWNDMNWVPDPVDAGANYKRPRSEDVIGTLISALGSQDVFIKEFSAVVAERLLGEPASFDQELRVLELLKRRFGEAALQNCDVMIKDVQDSRRLDTAIWRARSTGQTRQVLSSEMLETIVTAKEEEGGDLEYHARILSRLFWPGLEREHFLLPQVIVEQQKLYEKGYEDLKSGRKLTWLNHLGQARVELELTDRTVTVDCTPVEATVIYAFQEDEGGAGPVRKTVEELYGELQMDDDLITAALRFWVSRGVLLQHRAVAGSQHQYYYTVAETAAAANSPSVPTNNPADGPVSAAGTEAGGEAALANINAGGSSGVGGGGASISAKERERREMYWRYIQGMLTNASPVMSLGQMAMMLKMSVADGFQWSNEELQEFLGEKVAADQMEVVGGKYKLKK</sequence>
<gene>
    <name evidence="9" type="ORF">N656DRAFT_698621</name>
</gene>
<organism evidence="9 10">
    <name type="scientific">Canariomyces notabilis</name>
    <dbReference type="NCBI Taxonomy" id="2074819"/>
    <lineage>
        <taxon>Eukaryota</taxon>
        <taxon>Fungi</taxon>
        <taxon>Dikarya</taxon>
        <taxon>Ascomycota</taxon>
        <taxon>Pezizomycotina</taxon>
        <taxon>Sordariomycetes</taxon>
        <taxon>Sordariomycetidae</taxon>
        <taxon>Sordariales</taxon>
        <taxon>Chaetomiaceae</taxon>
        <taxon>Canariomyces</taxon>
    </lineage>
</organism>
<evidence type="ECO:0000256" key="2">
    <source>
        <dbReference type="ARBA" id="ARBA00022618"/>
    </source>
</evidence>
<evidence type="ECO:0000256" key="3">
    <source>
        <dbReference type="ARBA" id="ARBA00022776"/>
    </source>
</evidence>
<evidence type="ECO:0000256" key="4">
    <source>
        <dbReference type="ARBA" id="ARBA00022786"/>
    </source>
</evidence>
<dbReference type="Pfam" id="PF26557">
    <property type="entry name" value="Cullin_AB"/>
    <property type="match status" value="1"/>
</dbReference>
<reference evidence="9" key="2">
    <citation type="submission" date="2023-05" db="EMBL/GenBank/DDBJ databases">
        <authorList>
            <consortium name="Lawrence Berkeley National Laboratory"/>
            <person name="Steindorff A."/>
            <person name="Hensen N."/>
            <person name="Bonometti L."/>
            <person name="Westerberg I."/>
            <person name="Brannstrom I.O."/>
            <person name="Guillou S."/>
            <person name="Cros-Aarteil S."/>
            <person name="Calhoun S."/>
            <person name="Haridas S."/>
            <person name="Kuo A."/>
            <person name="Mondo S."/>
            <person name="Pangilinan J."/>
            <person name="Riley R."/>
            <person name="Labutti K."/>
            <person name="Andreopoulos B."/>
            <person name="Lipzen A."/>
            <person name="Chen C."/>
            <person name="Yanf M."/>
            <person name="Daum C."/>
            <person name="Ng V."/>
            <person name="Clum A."/>
            <person name="Ohm R."/>
            <person name="Martin F."/>
            <person name="Silar P."/>
            <person name="Natvig D."/>
            <person name="Lalanne C."/>
            <person name="Gautier V."/>
            <person name="Ament-Velasquez S.L."/>
            <person name="Kruys A."/>
            <person name="Hutchinson M.I."/>
            <person name="Powell A.J."/>
            <person name="Barry K."/>
            <person name="Miller A.N."/>
            <person name="Grigoriev I.V."/>
            <person name="Debuchy R."/>
            <person name="Gladieux P."/>
            <person name="Thoren M.H."/>
            <person name="Johannesson H."/>
        </authorList>
    </citation>
    <scope>NUCLEOTIDE SEQUENCE</scope>
    <source>
        <strain evidence="9">CBS 508.74</strain>
    </source>
</reference>
<keyword evidence="5" id="KW-0131">Cell cycle</keyword>
<protein>
    <recommendedName>
        <fullName evidence="1">Anaphase-promoting complex subunit 2</fullName>
    </recommendedName>
</protein>
<dbReference type="Gene3D" id="1.10.10.10">
    <property type="entry name" value="Winged helix-like DNA-binding domain superfamily/Winged helix DNA-binding domain"/>
    <property type="match status" value="1"/>
</dbReference>
<dbReference type="Gene3D" id="3.30.230.130">
    <property type="entry name" value="Cullin, Chain C, Domain 2"/>
    <property type="match status" value="1"/>
</dbReference>
<dbReference type="GO" id="GO:0007091">
    <property type="term" value="P:metaphase/anaphase transition of mitotic cell cycle"/>
    <property type="evidence" value="ECO:0007669"/>
    <property type="project" value="TreeGrafter"/>
</dbReference>
<dbReference type="SMART" id="SM01013">
    <property type="entry name" value="APC2"/>
    <property type="match status" value="1"/>
</dbReference>
<name>A0AAN6YX10_9PEZI</name>
<feature type="compositionally biased region" description="Low complexity" evidence="7">
    <location>
        <begin position="90"/>
        <end position="99"/>
    </location>
</feature>
<feature type="compositionally biased region" description="Basic and acidic residues" evidence="7">
    <location>
        <begin position="603"/>
        <end position="615"/>
    </location>
</feature>
<dbReference type="InterPro" id="IPR036388">
    <property type="entry name" value="WH-like_DNA-bd_sf"/>
</dbReference>
<dbReference type="SUPFAM" id="SSF46785">
    <property type="entry name" value="Winged helix' DNA-binding domain"/>
    <property type="match status" value="1"/>
</dbReference>
<comment type="similarity">
    <text evidence="6">Belongs to the cullin family.</text>
</comment>
<dbReference type="GO" id="GO:0006511">
    <property type="term" value="P:ubiquitin-dependent protein catabolic process"/>
    <property type="evidence" value="ECO:0007669"/>
    <property type="project" value="InterPro"/>
</dbReference>
<dbReference type="InterPro" id="IPR059120">
    <property type="entry name" value="Cullin-like_AB"/>
</dbReference>
<comment type="caution">
    <text evidence="9">The sequence shown here is derived from an EMBL/GenBank/DDBJ whole genome shotgun (WGS) entry which is preliminary data.</text>
</comment>
<dbReference type="EMBL" id="MU853332">
    <property type="protein sequence ID" value="KAK4117200.1"/>
    <property type="molecule type" value="Genomic_DNA"/>
</dbReference>
<evidence type="ECO:0000256" key="6">
    <source>
        <dbReference type="PROSITE-ProRule" id="PRU00330"/>
    </source>
</evidence>
<dbReference type="GO" id="GO:0005680">
    <property type="term" value="C:anaphase-promoting complex"/>
    <property type="evidence" value="ECO:0007669"/>
    <property type="project" value="TreeGrafter"/>
</dbReference>
<dbReference type="InterPro" id="IPR014786">
    <property type="entry name" value="ANAPC2_C"/>
</dbReference>
<dbReference type="InterPro" id="IPR044554">
    <property type="entry name" value="ANAPC2"/>
</dbReference>
<keyword evidence="4" id="KW-0833">Ubl conjugation pathway</keyword>
<dbReference type="Gene3D" id="1.20.1310.10">
    <property type="entry name" value="Cullin Repeats"/>
    <property type="match status" value="1"/>
</dbReference>
<evidence type="ECO:0000256" key="1">
    <source>
        <dbReference type="ARBA" id="ARBA00016068"/>
    </source>
</evidence>
<feature type="region of interest" description="Disordered" evidence="7">
    <location>
        <begin position="603"/>
        <end position="630"/>
    </location>
</feature>
<feature type="compositionally biased region" description="Polar residues" evidence="7">
    <location>
        <begin position="41"/>
        <end position="50"/>
    </location>
</feature>
<evidence type="ECO:0000256" key="5">
    <source>
        <dbReference type="ARBA" id="ARBA00023306"/>
    </source>
</evidence>
<keyword evidence="10" id="KW-1185">Reference proteome</keyword>
<feature type="region of interest" description="Disordered" evidence="7">
    <location>
        <begin position="41"/>
        <end position="119"/>
    </location>
</feature>
<dbReference type="SMART" id="SM00182">
    <property type="entry name" value="CULLIN"/>
    <property type="match status" value="1"/>
</dbReference>
<dbReference type="InterPro" id="IPR036317">
    <property type="entry name" value="Cullin_homology_sf"/>
</dbReference>
<dbReference type="Pfam" id="PF08672">
    <property type="entry name" value="ANAPC2"/>
    <property type="match status" value="1"/>
</dbReference>
<dbReference type="GO" id="GO:0051301">
    <property type="term" value="P:cell division"/>
    <property type="evidence" value="ECO:0007669"/>
    <property type="project" value="UniProtKB-KW"/>
</dbReference>
<evidence type="ECO:0000259" key="8">
    <source>
        <dbReference type="PROSITE" id="PS50069"/>
    </source>
</evidence>
<evidence type="ECO:0000313" key="9">
    <source>
        <dbReference type="EMBL" id="KAK4117200.1"/>
    </source>
</evidence>